<dbReference type="AlphaFoldDB" id="A0A8H5FTZ7"/>
<keyword evidence="2" id="KW-1185">Reference proteome</keyword>
<organism evidence="1 2">
    <name type="scientific">Leucocoprinus leucothites</name>
    <dbReference type="NCBI Taxonomy" id="201217"/>
    <lineage>
        <taxon>Eukaryota</taxon>
        <taxon>Fungi</taxon>
        <taxon>Dikarya</taxon>
        <taxon>Basidiomycota</taxon>
        <taxon>Agaricomycotina</taxon>
        <taxon>Agaricomycetes</taxon>
        <taxon>Agaricomycetidae</taxon>
        <taxon>Agaricales</taxon>
        <taxon>Agaricineae</taxon>
        <taxon>Agaricaceae</taxon>
        <taxon>Leucocoprinus</taxon>
    </lineage>
</organism>
<reference evidence="1 2" key="1">
    <citation type="journal article" date="2020" name="ISME J.">
        <title>Uncovering the hidden diversity of litter-decomposition mechanisms in mushroom-forming fungi.</title>
        <authorList>
            <person name="Floudas D."/>
            <person name="Bentzer J."/>
            <person name="Ahren D."/>
            <person name="Johansson T."/>
            <person name="Persson P."/>
            <person name="Tunlid A."/>
        </authorList>
    </citation>
    <scope>NUCLEOTIDE SEQUENCE [LARGE SCALE GENOMIC DNA]</scope>
    <source>
        <strain evidence="1 2">CBS 146.42</strain>
    </source>
</reference>
<dbReference type="Proteomes" id="UP000559027">
    <property type="component" value="Unassembled WGS sequence"/>
</dbReference>
<name>A0A8H5FTZ7_9AGAR</name>
<dbReference type="EMBL" id="JAACJO010000016">
    <property type="protein sequence ID" value="KAF5349660.1"/>
    <property type="molecule type" value="Genomic_DNA"/>
</dbReference>
<comment type="caution">
    <text evidence="1">The sequence shown here is derived from an EMBL/GenBank/DDBJ whole genome shotgun (WGS) entry which is preliminary data.</text>
</comment>
<accession>A0A8H5FTZ7</accession>
<sequence>MSSQQNAFFTENQLPEIEPDFPHAWTFSAQRYVPRPRPVARIILPSHQRVSDAARPEPPSPVVVFSRTESLQPLLRLAREGDDLARFSQGTWVPKLYSLCKRLYSYITAVETKVVACLRTAWSPVHRGSRLLWKSIRGAERLGVDEESR</sequence>
<gene>
    <name evidence="1" type="ORF">D9756_008967</name>
</gene>
<evidence type="ECO:0000313" key="1">
    <source>
        <dbReference type="EMBL" id="KAF5349660.1"/>
    </source>
</evidence>
<proteinExistence type="predicted"/>
<evidence type="ECO:0000313" key="2">
    <source>
        <dbReference type="Proteomes" id="UP000559027"/>
    </source>
</evidence>
<dbReference type="OrthoDB" id="3096864at2759"/>
<protein>
    <submittedName>
        <fullName evidence="1">Uncharacterized protein</fullName>
    </submittedName>
</protein>